<keyword evidence="2 9" id="KW-0227">DNA damage</keyword>
<keyword evidence="8" id="KW-0413">Isomerase</keyword>
<dbReference type="Pfam" id="PF05970">
    <property type="entry name" value="PIF1"/>
    <property type="match status" value="1"/>
</dbReference>
<sequence>MALTKTQQEILDKAKEGHSLLILGQSGTGKSYLVKEISRILSREGKAVSITASTGIASLNVNGQTIHSWSGIGDGRFSNDEIIYKINTDEHFKKYKSNILATNCLIIDEISMLSLKLFDQIEYICRNIVQVILYLAVYKGDLPRETHDLLCRLGRPLPPGPEPIRLCARTFDCFMYNAMKLIDLDADEIVYNAVDDGDVSKLEKLPVPKTLHLKTGCPVMLLKNLSVKLVNGLRGTVTGMSSNGVTVNFIGSNSENLTTNLKPELFSVYSCNDGKGLTLHRVEVDATNIFVAGQLGVAIGRATEKKELRVLGFNESSVLKHDPALYQFYKNTDAKDFDIQGKLDCCRVVNSCSESIKQHSVSESETEELSDFSDNEMSEIDFLLSPDSEPDDLNFFVNKLYSEIKDIFVKICGNVLQKPTEPKTWTKYYSAVYQFSTSDVYVSLVKSLFQCEILSPHFEICSKIFDKVTSEVLKRHSDALTLKRPSTSSLTEMSDSSKGKLRVNIEDANNCLHELFKDLIEKFCRIADNEFRKKMLHVLQKTKTECLRKRVDLTQNVCSTLTMKNIFEDKSDRRQGSHLKLKSLIFDFGISCLHTFTKKDLLRLIIPSSDNIRYPQHLNECGLVEKTPSPHWPLLQNIPYPVSHHHHQSSSALEQADSSRTTKKNLKSRKRKPQKSRFTKKKSKEREKMK</sequence>
<keyword evidence="3 9" id="KW-0378">Hydrolase</keyword>
<keyword evidence="1 9" id="KW-0547">Nucleotide-binding</keyword>
<feature type="domain" description="AAA+ ATPase" evidence="11">
    <location>
        <begin position="16"/>
        <end position="157"/>
    </location>
</feature>
<dbReference type="EMBL" id="JARBDR010000496">
    <property type="protein sequence ID" value="KAJ8311488.1"/>
    <property type="molecule type" value="Genomic_DNA"/>
</dbReference>
<keyword evidence="13" id="KW-1185">Reference proteome</keyword>
<evidence type="ECO:0000256" key="6">
    <source>
        <dbReference type="ARBA" id="ARBA00023125"/>
    </source>
</evidence>
<keyword evidence="7 9" id="KW-0234">DNA repair</keyword>
<feature type="compositionally biased region" description="Polar residues" evidence="10">
    <location>
        <begin position="649"/>
        <end position="659"/>
    </location>
</feature>
<dbReference type="InterPro" id="IPR027417">
    <property type="entry name" value="P-loop_NTPase"/>
</dbReference>
<dbReference type="PANTHER" id="PTHR47642:SF5">
    <property type="entry name" value="ATP-DEPENDENT DNA HELICASE"/>
    <property type="match status" value="1"/>
</dbReference>
<evidence type="ECO:0000313" key="13">
    <source>
        <dbReference type="Proteomes" id="UP001217089"/>
    </source>
</evidence>
<organism evidence="12 13">
    <name type="scientific">Tegillarca granosa</name>
    <name type="common">Malaysian cockle</name>
    <name type="synonym">Anadara granosa</name>
    <dbReference type="NCBI Taxonomy" id="220873"/>
    <lineage>
        <taxon>Eukaryota</taxon>
        <taxon>Metazoa</taxon>
        <taxon>Spiralia</taxon>
        <taxon>Lophotrochozoa</taxon>
        <taxon>Mollusca</taxon>
        <taxon>Bivalvia</taxon>
        <taxon>Autobranchia</taxon>
        <taxon>Pteriomorphia</taxon>
        <taxon>Arcoida</taxon>
        <taxon>Arcoidea</taxon>
        <taxon>Arcidae</taxon>
        <taxon>Tegillarca</taxon>
    </lineage>
</organism>
<evidence type="ECO:0000256" key="3">
    <source>
        <dbReference type="ARBA" id="ARBA00022801"/>
    </source>
</evidence>
<reference evidence="12 13" key="1">
    <citation type="submission" date="2022-12" db="EMBL/GenBank/DDBJ databases">
        <title>Chromosome-level genome of Tegillarca granosa.</title>
        <authorList>
            <person name="Kim J."/>
        </authorList>
    </citation>
    <scope>NUCLEOTIDE SEQUENCE [LARGE SCALE GENOMIC DNA]</scope>
    <source>
        <strain evidence="12">Teg-2019</strain>
        <tissue evidence="12">Adductor muscle</tissue>
    </source>
</reference>
<dbReference type="EC" id="5.6.2.3" evidence="9"/>
<dbReference type="SUPFAM" id="SSF52540">
    <property type="entry name" value="P-loop containing nucleoside triphosphate hydrolases"/>
    <property type="match status" value="2"/>
</dbReference>
<dbReference type="Proteomes" id="UP001217089">
    <property type="component" value="Unassembled WGS sequence"/>
</dbReference>
<keyword evidence="5 9" id="KW-0067">ATP-binding</keyword>
<dbReference type="SMART" id="SM00382">
    <property type="entry name" value="AAA"/>
    <property type="match status" value="1"/>
</dbReference>
<name>A0ABQ9F7A2_TEGGR</name>
<dbReference type="PROSITE" id="PS00675">
    <property type="entry name" value="SIGMA54_INTERACT_1"/>
    <property type="match status" value="1"/>
</dbReference>
<proteinExistence type="inferred from homology"/>
<evidence type="ECO:0000256" key="9">
    <source>
        <dbReference type="RuleBase" id="RU363044"/>
    </source>
</evidence>
<protein>
    <recommendedName>
        <fullName evidence="9">ATP-dependent DNA helicase</fullName>
        <ecNumber evidence="9">5.6.2.3</ecNumber>
    </recommendedName>
</protein>
<evidence type="ECO:0000256" key="8">
    <source>
        <dbReference type="ARBA" id="ARBA00023235"/>
    </source>
</evidence>
<dbReference type="PANTHER" id="PTHR47642">
    <property type="entry name" value="ATP-DEPENDENT DNA HELICASE"/>
    <property type="match status" value="1"/>
</dbReference>
<evidence type="ECO:0000256" key="2">
    <source>
        <dbReference type="ARBA" id="ARBA00022763"/>
    </source>
</evidence>
<dbReference type="Pfam" id="PF21530">
    <property type="entry name" value="Pif1_2B_dom"/>
    <property type="match status" value="1"/>
</dbReference>
<comment type="catalytic activity">
    <reaction evidence="9">
        <text>ATP + H2O = ADP + phosphate + H(+)</text>
        <dbReference type="Rhea" id="RHEA:13065"/>
        <dbReference type="ChEBI" id="CHEBI:15377"/>
        <dbReference type="ChEBI" id="CHEBI:15378"/>
        <dbReference type="ChEBI" id="CHEBI:30616"/>
        <dbReference type="ChEBI" id="CHEBI:43474"/>
        <dbReference type="ChEBI" id="CHEBI:456216"/>
        <dbReference type="EC" id="5.6.2.3"/>
    </reaction>
</comment>
<evidence type="ECO:0000256" key="4">
    <source>
        <dbReference type="ARBA" id="ARBA00022806"/>
    </source>
</evidence>
<feature type="region of interest" description="Disordered" evidence="10">
    <location>
        <begin position="635"/>
        <end position="690"/>
    </location>
</feature>
<evidence type="ECO:0000256" key="7">
    <source>
        <dbReference type="ARBA" id="ARBA00023204"/>
    </source>
</evidence>
<comment type="cofactor">
    <cofactor evidence="9">
        <name>Mg(2+)</name>
        <dbReference type="ChEBI" id="CHEBI:18420"/>
    </cofactor>
</comment>
<evidence type="ECO:0000256" key="1">
    <source>
        <dbReference type="ARBA" id="ARBA00022741"/>
    </source>
</evidence>
<gene>
    <name evidence="12" type="ORF">KUTeg_010843</name>
</gene>
<evidence type="ECO:0000313" key="12">
    <source>
        <dbReference type="EMBL" id="KAJ8311488.1"/>
    </source>
</evidence>
<accession>A0ABQ9F7A2</accession>
<keyword evidence="6" id="KW-0238">DNA-binding</keyword>
<keyword evidence="4 9" id="KW-0347">Helicase</keyword>
<dbReference type="InterPro" id="IPR049163">
    <property type="entry name" value="Pif1-like_2B_dom"/>
</dbReference>
<evidence type="ECO:0000259" key="11">
    <source>
        <dbReference type="SMART" id="SM00382"/>
    </source>
</evidence>
<keyword evidence="9" id="KW-0233">DNA recombination</keyword>
<feature type="compositionally biased region" description="Basic residues" evidence="10">
    <location>
        <begin position="661"/>
        <end position="683"/>
    </location>
</feature>
<dbReference type="InterPro" id="IPR010285">
    <property type="entry name" value="DNA_helicase_pif1-like_DEAD"/>
</dbReference>
<dbReference type="InterPro" id="IPR051055">
    <property type="entry name" value="PIF1_helicase"/>
</dbReference>
<comment type="similarity">
    <text evidence="9">Belongs to the helicase family.</text>
</comment>
<evidence type="ECO:0000256" key="5">
    <source>
        <dbReference type="ARBA" id="ARBA00022840"/>
    </source>
</evidence>
<dbReference type="Gene3D" id="3.40.50.300">
    <property type="entry name" value="P-loop containing nucleotide triphosphate hydrolases"/>
    <property type="match status" value="1"/>
</dbReference>
<dbReference type="InterPro" id="IPR003593">
    <property type="entry name" value="AAA+_ATPase"/>
</dbReference>
<dbReference type="InterPro" id="IPR025662">
    <property type="entry name" value="Sigma_54_int_dom_ATP-bd_1"/>
</dbReference>
<comment type="caution">
    <text evidence="12">The sequence shown here is derived from an EMBL/GenBank/DDBJ whole genome shotgun (WGS) entry which is preliminary data.</text>
</comment>
<evidence type="ECO:0000256" key="10">
    <source>
        <dbReference type="SAM" id="MobiDB-lite"/>
    </source>
</evidence>